<keyword evidence="2" id="KW-0732">Signal</keyword>
<evidence type="ECO:0000313" key="4">
    <source>
        <dbReference type="Proteomes" id="UP000266673"/>
    </source>
</evidence>
<accession>A0A397U610</accession>
<gene>
    <name evidence="3" type="ORF">C2G38_2218853</name>
</gene>
<dbReference type="OrthoDB" id="10574345at2759"/>
<reference evidence="3 4" key="1">
    <citation type="submission" date="2018-06" db="EMBL/GenBank/DDBJ databases">
        <title>Comparative genomics reveals the genomic features of Rhizophagus irregularis, R. cerebriforme, R. diaphanum and Gigaspora rosea, and their symbiotic lifestyle signature.</title>
        <authorList>
            <person name="Morin E."/>
            <person name="San Clemente H."/>
            <person name="Chen E.C.H."/>
            <person name="De La Providencia I."/>
            <person name="Hainaut M."/>
            <person name="Kuo A."/>
            <person name="Kohler A."/>
            <person name="Murat C."/>
            <person name="Tang N."/>
            <person name="Roy S."/>
            <person name="Loubradou J."/>
            <person name="Henrissat B."/>
            <person name="Grigoriev I.V."/>
            <person name="Corradi N."/>
            <person name="Roux C."/>
            <person name="Martin F.M."/>
        </authorList>
    </citation>
    <scope>NUCLEOTIDE SEQUENCE [LARGE SCALE GENOMIC DNA]</scope>
    <source>
        <strain evidence="3 4">DAOM 194757</strain>
    </source>
</reference>
<comment type="caution">
    <text evidence="3">The sequence shown here is derived from an EMBL/GenBank/DDBJ whole genome shotgun (WGS) entry which is preliminary data.</text>
</comment>
<feature type="chain" id="PRO_5017471912" evidence="2">
    <location>
        <begin position="23"/>
        <end position="314"/>
    </location>
</feature>
<proteinExistence type="predicted"/>
<dbReference type="Proteomes" id="UP000266673">
    <property type="component" value="Unassembled WGS sequence"/>
</dbReference>
<protein>
    <submittedName>
        <fullName evidence="3">Uncharacterized protein</fullName>
    </submittedName>
</protein>
<keyword evidence="4" id="KW-1185">Reference proteome</keyword>
<name>A0A397U610_9GLOM</name>
<feature type="signal peptide" evidence="2">
    <location>
        <begin position="1"/>
        <end position="22"/>
    </location>
</feature>
<evidence type="ECO:0000313" key="3">
    <source>
        <dbReference type="EMBL" id="RIB05730.1"/>
    </source>
</evidence>
<organism evidence="3 4">
    <name type="scientific">Gigaspora rosea</name>
    <dbReference type="NCBI Taxonomy" id="44941"/>
    <lineage>
        <taxon>Eukaryota</taxon>
        <taxon>Fungi</taxon>
        <taxon>Fungi incertae sedis</taxon>
        <taxon>Mucoromycota</taxon>
        <taxon>Glomeromycotina</taxon>
        <taxon>Glomeromycetes</taxon>
        <taxon>Diversisporales</taxon>
        <taxon>Gigasporaceae</taxon>
        <taxon>Gigaspora</taxon>
    </lineage>
</organism>
<feature type="region of interest" description="Disordered" evidence="1">
    <location>
        <begin position="283"/>
        <end position="314"/>
    </location>
</feature>
<evidence type="ECO:0000256" key="2">
    <source>
        <dbReference type="SAM" id="SignalP"/>
    </source>
</evidence>
<dbReference type="AlphaFoldDB" id="A0A397U610"/>
<sequence length="314" mass="36573">MVKASIILISLILILQIHLTTTLPAHVLEGHNLTMLPANISGHKLEKRGKKIIIRRPVNLPASVARFSSMRECSRAQQAITFSICCALFGRNTVIDEPQRFQLSFWSRLKLFFYGLSQQRLLPDVRSRRQDSLFLLPNNPLNLKGSGETRVQGPDFVSAVDLLAKYNKMKHSLPYCLERGFLPAIPVVHEEKDLCLPHNMDDMIRSPDPITPIPEIDSLSMARFYDLFAFYSDLDDRTINVIWYYYTQMQENYISMRRFLHEIKRWAISLGQAIREYRQRNRQYEKGETSNARRFMCDEDDDDNGYDGHDELRK</sequence>
<evidence type="ECO:0000256" key="1">
    <source>
        <dbReference type="SAM" id="MobiDB-lite"/>
    </source>
</evidence>
<dbReference type="EMBL" id="QKWP01001930">
    <property type="protein sequence ID" value="RIB05730.1"/>
    <property type="molecule type" value="Genomic_DNA"/>
</dbReference>